<dbReference type="AlphaFoldDB" id="A0A0P9NZ91"/>
<dbReference type="Proteomes" id="UP000051335">
    <property type="component" value="Unassembled WGS sequence"/>
</dbReference>
<name>A0A0P9NZ91_9PSED</name>
<accession>A0A0P9NZ91</accession>
<evidence type="ECO:0000313" key="1">
    <source>
        <dbReference type="EMBL" id="KPX03134.1"/>
    </source>
</evidence>
<reference evidence="1 2" key="1">
    <citation type="submission" date="2015-09" db="EMBL/GenBank/DDBJ databases">
        <title>Genome announcement of multiple Pseudomonas syringae strains.</title>
        <authorList>
            <person name="Thakur S."/>
            <person name="Wang P.W."/>
            <person name="Gong Y."/>
            <person name="Weir B.S."/>
            <person name="Guttman D.S."/>
        </authorList>
    </citation>
    <scope>NUCLEOTIDE SEQUENCE [LARGE SCALE GENOMIC DNA]</scope>
    <source>
        <strain evidence="1 2">ICMP17001</strain>
    </source>
</reference>
<dbReference type="EMBL" id="LJQC01000331">
    <property type="protein sequence ID" value="KPX03134.1"/>
    <property type="molecule type" value="Genomic_DNA"/>
</dbReference>
<proteinExistence type="predicted"/>
<keyword evidence="2" id="KW-1185">Reference proteome</keyword>
<sequence length="54" mass="6035">MNTPGCDRVQREVSHLAALAVNLQMLNTAALLNVAHLQQRRFFTAQSVIEKNSQ</sequence>
<comment type="caution">
    <text evidence="1">The sequence shown here is derived from an EMBL/GenBank/DDBJ whole genome shotgun (WGS) entry which is preliminary data.</text>
</comment>
<protein>
    <submittedName>
        <fullName evidence="1">Uncharacterized protein</fullName>
    </submittedName>
</protein>
<organism evidence="1 2">
    <name type="scientific">Pseudomonas syringae pv. coryli</name>
    <dbReference type="NCBI Taxonomy" id="317659"/>
    <lineage>
        <taxon>Bacteria</taxon>
        <taxon>Pseudomonadati</taxon>
        <taxon>Pseudomonadota</taxon>
        <taxon>Gammaproteobacteria</taxon>
        <taxon>Pseudomonadales</taxon>
        <taxon>Pseudomonadaceae</taxon>
        <taxon>Pseudomonas</taxon>
    </lineage>
</organism>
<gene>
    <name evidence="1" type="ORF">ALO75_200036</name>
</gene>
<evidence type="ECO:0000313" key="2">
    <source>
        <dbReference type="Proteomes" id="UP000051335"/>
    </source>
</evidence>